<evidence type="ECO:0000256" key="3">
    <source>
        <dbReference type="ARBA" id="ARBA00022490"/>
    </source>
</evidence>
<organism evidence="7 8">
    <name type="scientific">Paramecium tetraurelia</name>
    <dbReference type="NCBI Taxonomy" id="5888"/>
    <lineage>
        <taxon>Eukaryota</taxon>
        <taxon>Sar</taxon>
        <taxon>Alveolata</taxon>
        <taxon>Ciliophora</taxon>
        <taxon>Intramacronucleata</taxon>
        <taxon>Oligohymenophorea</taxon>
        <taxon>Peniculida</taxon>
        <taxon>Parameciidae</taxon>
        <taxon>Paramecium</taxon>
    </lineage>
</organism>
<gene>
    <name evidence="7" type="ORF">GSPATT00002148001</name>
</gene>
<reference evidence="7 8" key="1">
    <citation type="journal article" date="2006" name="Nature">
        <title>Global trends of whole-genome duplications revealed by the ciliate Paramecium tetraurelia.</title>
        <authorList>
            <consortium name="Genoscope"/>
            <person name="Aury J.-M."/>
            <person name="Jaillon O."/>
            <person name="Duret L."/>
            <person name="Noel B."/>
            <person name="Jubin C."/>
            <person name="Porcel B.M."/>
            <person name="Segurens B."/>
            <person name="Daubin V."/>
            <person name="Anthouard V."/>
            <person name="Aiach N."/>
            <person name="Arnaiz O."/>
            <person name="Billaut A."/>
            <person name="Beisson J."/>
            <person name="Blanc I."/>
            <person name="Bouhouche K."/>
            <person name="Camara F."/>
            <person name="Duharcourt S."/>
            <person name="Guigo R."/>
            <person name="Gogendeau D."/>
            <person name="Katinka M."/>
            <person name="Keller A.-M."/>
            <person name="Kissmehl R."/>
            <person name="Klotz C."/>
            <person name="Koll F."/>
            <person name="Le Moue A."/>
            <person name="Lepere C."/>
            <person name="Malinsky S."/>
            <person name="Nowacki M."/>
            <person name="Nowak J.K."/>
            <person name="Plattner H."/>
            <person name="Poulain J."/>
            <person name="Ruiz F."/>
            <person name="Serrano V."/>
            <person name="Zagulski M."/>
            <person name="Dessen P."/>
            <person name="Betermier M."/>
            <person name="Weissenbach J."/>
            <person name="Scarpelli C."/>
            <person name="Schachter V."/>
            <person name="Sperling L."/>
            <person name="Meyer E."/>
            <person name="Cohen J."/>
            <person name="Wincker P."/>
        </authorList>
    </citation>
    <scope>NUCLEOTIDE SEQUENCE [LARGE SCALE GENOMIC DNA]</scope>
    <source>
        <strain evidence="7 8">Stock d4-2</strain>
    </source>
</reference>
<dbReference type="OrthoDB" id="78652at2759"/>
<evidence type="ECO:0000256" key="5">
    <source>
        <dbReference type="ARBA" id="ARBA00023212"/>
    </source>
</evidence>
<proteinExistence type="inferred from homology"/>
<dbReference type="eggNOG" id="KOG2065">
    <property type="taxonomic scope" value="Eukaryota"/>
</dbReference>
<evidence type="ECO:0000256" key="2">
    <source>
        <dbReference type="ARBA" id="ARBA00010337"/>
    </source>
</evidence>
<evidence type="ECO:0000313" key="7">
    <source>
        <dbReference type="EMBL" id="CAK82020.1"/>
    </source>
</evidence>
<dbReference type="GO" id="GO:0007020">
    <property type="term" value="P:microtubule nucleation"/>
    <property type="evidence" value="ECO:0007669"/>
    <property type="project" value="InterPro"/>
</dbReference>
<keyword evidence="3" id="KW-0963">Cytoplasm</keyword>
<evidence type="ECO:0000256" key="4">
    <source>
        <dbReference type="ARBA" id="ARBA00022701"/>
    </source>
</evidence>
<dbReference type="PANTHER" id="PTHR19302:SF14">
    <property type="entry name" value="GAMMA-TUBULIN COMPLEX COMPONENT 3"/>
    <property type="match status" value="1"/>
</dbReference>
<dbReference type="GeneID" id="5035202"/>
<protein>
    <recommendedName>
        <fullName evidence="6">Gamma tubulin complex component C-terminal domain-containing protein</fullName>
    </recommendedName>
</protein>
<dbReference type="EMBL" id="CT868429">
    <property type="protein sequence ID" value="CAK82020.1"/>
    <property type="molecule type" value="Genomic_DNA"/>
</dbReference>
<keyword evidence="5" id="KW-0206">Cytoskeleton</keyword>
<dbReference type="Proteomes" id="UP000000600">
    <property type="component" value="Unassembled WGS sequence"/>
</dbReference>
<dbReference type="InterPro" id="IPR042241">
    <property type="entry name" value="GCP_C_sf"/>
</dbReference>
<keyword evidence="4" id="KW-0493">Microtubule</keyword>
<comment type="subcellular location">
    <subcellularLocation>
        <location evidence="1">Cytoplasm</location>
        <location evidence="1">Cytoskeleton</location>
    </subcellularLocation>
</comment>
<dbReference type="GO" id="GO:0043015">
    <property type="term" value="F:gamma-tubulin binding"/>
    <property type="evidence" value="ECO:0007669"/>
    <property type="project" value="InterPro"/>
</dbReference>
<feature type="domain" description="Gamma tubulin complex component C-terminal" evidence="6">
    <location>
        <begin position="232"/>
        <end position="328"/>
    </location>
</feature>
<sequence length="329" mass="39525">MDYDQTEKMEMFIYYNGFEDKTFQSLNNLQIKNNVVQTINVLRMGPTRGPEDWSGVFRDVKQSIENRFTLQIVFKFKQQLSKPSGFIQFYRFHRIQVQVQSCYFVRIECLLNQNMINKKFLPYQWNQKLNLKKERIYKWKFDKIDFSKGDLHSLKINYQNDELSLIIVDTQSDTQCKTNILPPFQWKKVAFKFKKYFQLEISLCIVGIKQYGQIVDLYTLKMIGSNFLNDVSWSGHTLKYQVDYPLSLLITLSLQEKFQLFFRYLFPIRHAQFELQQVEIKLTKKFKKKDCNQINNFNIILIVLGMHTQLMHVVNAFYHYFQMDIIAVQ</sequence>
<accession>A0DG53</accession>
<dbReference type="RefSeq" id="XP_001449417.1">
    <property type="nucleotide sequence ID" value="XM_001449380.1"/>
</dbReference>
<dbReference type="InParanoid" id="A0DG53"/>
<dbReference type="GO" id="GO:0000922">
    <property type="term" value="C:spindle pole"/>
    <property type="evidence" value="ECO:0007669"/>
    <property type="project" value="InterPro"/>
</dbReference>
<name>A0DG53_PARTE</name>
<dbReference type="Gene3D" id="1.20.120.1900">
    <property type="entry name" value="Gamma-tubulin complex, C-terminal domain"/>
    <property type="match status" value="1"/>
</dbReference>
<keyword evidence="8" id="KW-1185">Reference proteome</keyword>
<evidence type="ECO:0000256" key="1">
    <source>
        <dbReference type="ARBA" id="ARBA00004245"/>
    </source>
</evidence>
<dbReference type="PANTHER" id="PTHR19302">
    <property type="entry name" value="GAMMA TUBULIN COMPLEX PROTEIN"/>
    <property type="match status" value="1"/>
</dbReference>
<dbReference type="InterPro" id="IPR007259">
    <property type="entry name" value="GCP"/>
</dbReference>
<dbReference type="InterPro" id="IPR040457">
    <property type="entry name" value="GCP_C"/>
</dbReference>
<evidence type="ECO:0000259" key="6">
    <source>
        <dbReference type="Pfam" id="PF04130"/>
    </source>
</evidence>
<dbReference type="STRING" id="5888.A0DG53"/>
<dbReference type="HOGENOM" id="CLU_845838_0_0_1"/>
<dbReference type="GO" id="GO:0005815">
    <property type="term" value="C:microtubule organizing center"/>
    <property type="evidence" value="ECO:0007669"/>
    <property type="project" value="InterPro"/>
</dbReference>
<dbReference type="AlphaFoldDB" id="A0DG53"/>
<evidence type="ECO:0000313" key="8">
    <source>
        <dbReference type="Proteomes" id="UP000000600"/>
    </source>
</evidence>
<dbReference type="Pfam" id="PF04130">
    <property type="entry name" value="GCP_C_terminal"/>
    <property type="match status" value="1"/>
</dbReference>
<comment type="similarity">
    <text evidence="2">Belongs to the TUBGCP family.</text>
</comment>
<dbReference type="GO" id="GO:0005874">
    <property type="term" value="C:microtubule"/>
    <property type="evidence" value="ECO:0007669"/>
    <property type="project" value="UniProtKB-KW"/>
</dbReference>
<dbReference type="KEGG" id="ptm:GSPATT00002148001"/>